<dbReference type="PANTHER" id="PTHR10353">
    <property type="entry name" value="GLYCOSYL HYDROLASE"/>
    <property type="match status" value="1"/>
</dbReference>
<name>A0A3E0VNB4_9MICO</name>
<dbReference type="InterPro" id="IPR001360">
    <property type="entry name" value="Glyco_hydro_1"/>
</dbReference>
<evidence type="ECO:0000313" key="6">
    <source>
        <dbReference type="EMBL" id="RFA10938.1"/>
    </source>
</evidence>
<accession>A0A3E0VNB4</accession>
<organism evidence="6 7">
    <name type="scientific">Subtercola boreus</name>
    <dbReference type="NCBI Taxonomy" id="120213"/>
    <lineage>
        <taxon>Bacteria</taxon>
        <taxon>Bacillati</taxon>
        <taxon>Actinomycetota</taxon>
        <taxon>Actinomycetes</taxon>
        <taxon>Micrococcales</taxon>
        <taxon>Microbacteriaceae</taxon>
        <taxon>Subtercola</taxon>
    </lineage>
</organism>
<keyword evidence="2" id="KW-0378">Hydrolase</keyword>
<protein>
    <submittedName>
        <fullName evidence="6">Beta-glucosidase</fullName>
    </submittedName>
</protein>
<dbReference type="Pfam" id="PF00232">
    <property type="entry name" value="Glyco_hydro_1"/>
    <property type="match status" value="1"/>
</dbReference>
<evidence type="ECO:0000313" key="7">
    <source>
        <dbReference type="Proteomes" id="UP000256486"/>
    </source>
</evidence>
<feature type="region of interest" description="Disordered" evidence="5">
    <location>
        <begin position="1"/>
        <end position="21"/>
    </location>
</feature>
<dbReference type="PANTHER" id="PTHR10353:SF36">
    <property type="entry name" value="LP05116P"/>
    <property type="match status" value="1"/>
</dbReference>
<gene>
    <name evidence="6" type="ORF">B7R54_18275</name>
</gene>
<dbReference type="InterPro" id="IPR017853">
    <property type="entry name" value="GH"/>
</dbReference>
<dbReference type="GO" id="GO:0008422">
    <property type="term" value="F:beta-glucosidase activity"/>
    <property type="evidence" value="ECO:0007669"/>
    <property type="project" value="TreeGrafter"/>
</dbReference>
<evidence type="ECO:0000256" key="1">
    <source>
        <dbReference type="ARBA" id="ARBA00010838"/>
    </source>
</evidence>
<dbReference type="GO" id="GO:0005975">
    <property type="term" value="P:carbohydrate metabolic process"/>
    <property type="evidence" value="ECO:0007669"/>
    <property type="project" value="InterPro"/>
</dbReference>
<evidence type="ECO:0000256" key="3">
    <source>
        <dbReference type="ARBA" id="ARBA00023295"/>
    </source>
</evidence>
<dbReference type="EMBL" id="NBWZ01000001">
    <property type="protein sequence ID" value="RFA10938.1"/>
    <property type="molecule type" value="Genomic_DNA"/>
</dbReference>
<sequence length="449" mass="49960">MTDDRDRRTHDRRTHDTRTGAPMKWFDDGELHFALGIEDTFVPQSRAGERPIDEYELTDHYAQVETDLGLAKDVGAELVRWGVPWYRVAPEAGRWDWSWVDRAMASFEQLGLRPVIDLLHYGTPLWLDGQFANPDYPQHVAEFGTRFAERYGSFAVDYTPVNEPMIHALFSGEYAYWPPYLSGPDGLARIATSLAKGFVLTQQGIARALGERATFVHVDAGMRYVGDVDAPEHRETVERLRHQSYLVEDLVTGGVGPGHPLAGQLAAGGVSDDDLAWFAANAVQPDVMGVNYYPRHSTEVFEAGVHHGGGFADSRPFFDAGTEGLAEVLTAYAARYGAPVMLTETCVTGTVAERLEWMGDSVASLQKLRRAGVPVVGYTWWPLFDMYEWTYRHSNGPRADHLLTMGLFDLVEGADGHLGRRRNPLADRFRQLATSTRHPSLPVSTPAPA</sequence>
<keyword evidence="7" id="KW-1185">Reference proteome</keyword>
<dbReference type="Gene3D" id="3.20.20.80">
    <property type="entry name" value="Glycosidases"/>
    <property type="match status" value="1"/>
</dbReference>
<evidence type="ECO:0000256" key="5">
    <source>
        <dbReference type="SAM" id="MobiDB-lite"/>
    </source>
</evidence>
<comment type="similarity">
    <text evidence="1 4">Belongs to the glycosyl hydrolase 1 family.</text>
</comment>
<reference evidence="6 7" key="1">
    <citation type="submission" date="2017-04" db="EMBL/GenBank/DDBJ databases">
        <title>Comparative genome analysis of Subtercola boreus.</title>
        <authorList>
            <person name="Cho Y.-J."/>
            <person name="Cho A."/>
            <person name="Kim O.-S."/>
            <person name="Lee J.-I."/>
        </authorList>
    </citation>
    <scope>NUCLEOTIDE SEQUENCE [LARGE SCALE GENOMIC DNA]</scope>
    <source>
        <strain evidence="6 7">K300</strain>
    </source>
</reference>
<feature type="compositionally biased region" description="Basic and acidic residues" evidence="5">
    <location>
        <begin position="1"/>
        <end position="18"/>
    </location>
</feature>
<comment type="caution">
    <text evidence="6">The sequence shown here is derived from an EMBL/GenBank/DDBJ whole genome shotgun (WGS) entry which is preliminary data.</text>
</comment>
<dbReference type="OrthoDB" id="9765195at2"/>
<evidence type="ECO:0000256" key="2">
    <source>
        <dbReference type="ARBA" id="ARBA00022801"/>
    </source>
</evidence>
<dbReference type="AlphaFoldDB" id="A0A3E0VNB4"/>
<evidence type="ECO:0000256" key="4">
    <source>
        <dbReference type="RuleBase" id="RU003690"/>
    </source>
</evidence>
<keyword evidence="3" id="KW-0326">Glycosidase</keyword>
<proteinExistence type="inferred from homology"/>
<dbReference type="Proteomes" id="UP000256486">
    <property type="component" value="Unassembled WGS sequence"/>
</dbReference>
<dbReference type="SUPFAM" id="SSF51445">
    <property type="entry name" value="(Trans)glycosidases"/>
    <property type="match status" value="1"/>
</dbReference>